<evidence type="ECO:0000313" key="1">
    <source>
        <dbReference type="EMBL" id="VDM55993.1"/>
    </source>
</evidence>
<protein>
    <submittedName>
        <fullName evidence="1 3">Uncharacterized protein</fullName>
    </submittedName>
</protein>
<evidence type="ECO:0000313" key="2">
    <source>
        <dbReference type="Proteomes" id="UP000267027"/>
    </source>
</evidence>
<gene>
    <name evidence="1" type="ORF">ACOC_LOCUS4408</name>
</gene>
<dbReference type="Proteomes" id="UP000267027">
    <property type="component" value="Unassembled WGS sequence"/>
</dbReference>
<reference evidence="1 2" key="2">
    <citation type="submission" date="2018-11" db="EMBL/GenBank/DDBJ databases">
        <authorList>
            <consortium name="Pathogen Informatics"/>
        </authorList>
    </citation>
    <scope>NUCLEOTIDE SEQUENCE [LARGE SCALE GENOMIC DNA]</scope>
    <source>
        <strain evidence="1 2">Costa Rica</strain>
    </source>
</reference>
<name>A0A0R3PJ14_ANGCS</name>
<keyword evidence="2" id="KW-1185">Reference proteome</keyword>
<accession>A0A0R3PJ14</accession>
<dbReference type="OrthoDB" id="5899531at2759"/>
<dbReference type="EMBL" id="UYYA01003815">
    <property type="protein sequence ID" value="VDM55993.1"/>
    <property type="molecule type" value="Genomic_DNA"/>
</dbReference>
<organism evidence="3">
    <name type="scientific">Angiostrongylus costaricensis</name>
    <name type="common">Nematode worm</name>
    <dbReference type="NCBI Taxonomy" id="334426"/>
    <lineage>
        <taxon>Eukaryota</taxon>
        <taxon>Metazoa</taxon>
        <taxon>Ecdysozoa</taxon>
        <taxon>Nematoda</taxon>
        <taxon>Chromadorea</taxon>
        <taxon>Rhabditida</taxon>
        <taxon>Rhabditina</taxon>
        <taxon>Rhabditomorpha</taxon>
        <taxon>Strongyloidea</taxon>
        <taxon>Metastrongylidae</taxon>
        <taxon>Angiostrongylus</taxon>
    </lineage>
</organism>
<proteinExistence type="predicted"/>
<sequence>MKFHPRPKIEEDPTEDYELLAEGLKSCAEFASVPQARRSDRISITTEELLEKRKKLKLGPTATRSTWLVINAS</sequence>
<dbReference type="WBParaSite" id="ACOC_0000440701-mRNA-1">
    <property type="protein sequence ID" value="ACOC_0000440701-mRNA-1"/>
    <property type="gene ID" value="ACOC_0000440701"/>
</dbReference>
<dbReference type="AlphaFoldDB" id="A0A0R3PJ14"/>
<evidence type="ECO:0000313" key="3">
    <source>
        <dbReference type="WBParaSite" id="ACOC_0000440701-mRNA-1"/>
    </source>
</evidence>
<reference evidence="3" key="1">
    <citation type="submission" date="2017-02" db="UniProtKB">
        <authorList>
            <consortium name="WormBaseParasite"/>
        </authorList>
    </citation>
    <scope>IDENTIFICATION</scope>
</reference>